<dbReference type="AlphaFoldDB" id="A0A392W020"/>
<sequence length="58" mass="7132">RRDFERRLVEERKRLTAREEAIERKRLRLIECGGRLFRSRRDVCVEGKVGRVGWYLKE</sequence>
<accession>A0A392W020</accession>
<dbReference type="Proteomes" id="UP000265520">
    <property type="component" value="Unassembled WGS sequence"/>
</dbReference>
<organism evidence="1 2">
    <name type="scientific">Trifolium medium</name>
    <dbReference type="NCBI Taxonomy" id="97028"/>
    <lineage>
        <taxon>Eukaryota</taxon>
        <taxon>Viridiplantae</taxon>
        <taxon>Streptophyta</taxon>
        <taxon>Embryophyta</taxon>
        <taxon>Tracheophyta</taxon>
        <taxon>Spermatophyta</taxon>
        <taxon>Magnoliopsida</taxon>
        <taxon>eudicotyledons</taxon>
        <taxon>Gunneridae</taxon>
        <taxon>Pentapetalae</taxon>
        <taxon>rosids</taxon>
        <taxon>fabids</taxon>
        <taxon>Fabales</taxon>
        <taxon>Fabaceae</taxon>
        <taxon>Papilionoideae</taxon>
        <taxon>50 kb inversion clade</taxon>
        <taxon>NPAAA clade</taxon>
        <taxon>Hologalegina</taxon>
        <taxon>IRL clade</taxon>
        <taxon>Trifolieae</taxon>
        <taxon>Trifolium</taxon>
    </lineage>
</organism>
<reference evidence="1 2" key="1">
    <citation type="journal article" date="2018" name="Front. Plant Sci.">
        <title>Red Clover (Trifolium pratense) and Zigzag Clover (T. medium) - A Picture of Genomic Similarities and Differences.</title>
        <authorList>
            <person name="Dluhosova J."/>
            <person name="Istvanek J."/>
            <person name="Nedelnik J."/>
            <person name="Repkova J."/>
        </authorList>
    </citation>
    <scope>NUCLEOTIDE SEQUENCE [LARGE SCALE GENOMIC DNA]</scope>
    <source>
        <strain evidence="2">cv. 10/8</strain>
        <tissue evidence="1">Leaf</tissue>
    </source>
</reference>
<comment type="caution">
    <text evidence="1">The sequence shown here is derived from an EMBL/GenBank/DDBJ whole genome shotgun (WGS) entry which is preliminary data.</text>
</comment>
<evidence type="ECO:0000313" key="2">
    <source>
        <dbReference type="Proteomes" id="UP000265520"/>
    </source>
</evidence>
<protein>
    <submittedName>
        <fullName evidence="1">Uncharacterized protein</fullName>
    </submittedName>
</protein>
<evidence type="ECO:0000313" key="1">
    <source>
        <dbReference type="EMBL" id="MCI93099.1"/>
    </source>
</evidence>
<dbReference type="EMBL" id="LXQA011319394">
    <property type="protein sequence ID" value="MCI93099.1"/>
    <property type="molecule type" value="Genomic_DNA"/>
</dbReference>
<keyword evidence="2" id="KW-1185">Reference proteome</keyword>
<proteinExistence type="predicted"/>
<name>A0A392W020_9FABA</name>
<feature type="non-terminal residue" evidence="1">
    <location>
        <position position="1"/>
    </location>
</feature>